<dbReference type="GO" id="GO:0003729">
    <property type="term" value="F:mRNA binding"/>
    <property type="evidence" value="ECO:0007669"/>
    <property type="project" value="InterPro"/>
</dbReference>
<dbReference type="GO" id="GO:0003727">
    <property type="term" value="F:single-stranded RNA binding"/>
    <property type="evidence" value="ECO:0007669"/>
    <property type="project" value="TreeGrafter"/>
</dbReference>
<dbReference type="SUPFAM" id="SSF81901">
    <property type="entry name" value="HCP-like"/>
    <property type="match status" value="2"/>
</dbReference>
<dbReference type="InterPro" id="IPR011990">
    <property type="entry name" value="TPR-like_helical_dom_sf"/>
</dbReference>
<comment type="caution">
    <text evidence="1">The sequence shown here is derived from an EMBL/GenBank/DDBJ whole genome shotgun (WGS) entry which is preliminary data.</text>
</comment>
<dbReference type="PANTHER" id="PTHR44917:SF1">
    <property type="entry name" value="PROTEIN HIGH CHLOROPHYLL FLUORESCENT 107"/>
    <property type="match status" value="1"/>
</dbReference>
<dbReference type="Proteomes" id="UP000197174">
    <property type="component" value="Unassembled WGS sequence"/>
</dbReference>
<proteinExistence type="predicted"/>
<reference evidence="1 2" key="1">
    <citation type="submission" date="2017-03" db="EMBL/GenBank/DDBJ databases">
        <title>Whole genome sequence of Micromonospora wenchangensis, isolated from mangrove soil.</title>
        <authorList>
            <person name="Yang H."/>
        </authorList>
    </citation>
    <scope>NUCLEOTIDE SEQUENCE [LARGE SCALE GENOMIC DNA]</scope>
    <source>
        <strain evidence="1 2">CCTCC AA 2012002</strain>
    </source>
</reference>
<dbReference type="AlphaFoldDB" id="A0A246RJ21"/>
<dbReference type="Gene3D" id="1.25.40.10">
    <property type="entry name" value="Tetratricopeptide repeat domain"/>
    <property type="match status" value="2"/>
</dbReference>
<dbReference type="InterPro" id="IPR044624">
    <property type="entry name" value="Mbb1-like"/>
</dbReference>
<organism evidence="1 2">
    <name type="scientific">Micromonospora wenchangensis</name>
    <dbReference type="NCBI Taxonomy" id="1185415"/>
    <lineage>
        <taxon>Bacteria</taxon>
        <taxon>Bacillati</taxon>
        <taxon>Actinomycetota</taxon>
        <taxon>Actinomycetes</taxon>
        <taxon>Micromonosporales</taxon>
        <taxon>Micromonosporaceae</taxon>
        <taxon>Micromonospora</taxon>
    </lineage>
</organism>
<dbReference type="EMBL" id="MZMV01000033">
    <property type="protein sequence ID" value="OWV04721.1"/>
    <property type="molecule type" value="Genomic_DNA"/>
</dbReference>
<dbReference type="GO" id="GO:0006417">
    <property type="term" value="P:regulation of translation"/>
    <property type="evidence" value="ECO:0007669"/>
    <property type="project" value="TreeGrafter"/>
</dbReference>
<dbReference type="GO" id="GO:0006397">
    <property type="term" value="P:mRNA processing"/>
    <property type="evidence" value="ECO:0007669"/>
    <property type="project" value="InterPro"/>
</dbReference>
<dbReference type="OrthoDB" id="3964962at2"/>
<dbReference type="RefSeq" id="WP_088645367.1">
    <property type="nucleotide sequence ID" value="NZ_MZMV01000033.1"/>
</dbReference>
<keyword evidence="2" id="KW-1185">Reference proteome</keyword>
<gene>
    <name evidence="1" type="ORF">B5D80_19715</name>
</gene>
<accession>A0A246RJ21</accession>
<evidence type="ECO:0000313" key="1">
    <source>
        <dbReference type="EMBL" id="OWV04721.1"/>
    </source>
</evidence>
<evidence type="ECO:0000313" key="2">
    <source>
        <dbReference type="Proteomes" id="UP000197174"/>
    </source>
</evidence>
<sequence>MADLEQRIAGDDRLDGAPKRDLIHRIISWGGPASLDDVRAVARTLARACGQDEYAVAGQVTQITDPSGHAPTAQAAQRPQMGLPVDACNPLALEVHPAIELPDERSDALPVYVSRPHDAQLREVADQVVAQGSSRLLTVVGGSSTGKTRACWELVQYLDQQQPGRWRVWHPYDPTRPQAALADLDQVGACTVVWLNEAQHYLMPTDRGLGERIAAGLRTLVHDPLRGPVLVLATLWPQYWDALTFRPGAGEPDLYAQARELLTGTAVTIAARFTQDQVAALTAAGIDPRVRYAAEHAEDGRITQYLAGAPDLENRYRTASSAARALIQVAIDARRLGHPLPLPHALLERAAPGYLDDHDWDQLDEDWLEAALAETAKPCKGARGPLTRVRPRPGESPALSGAQPCYRLADYLEQLGRVERAAVYPPESLWIAFTSTLSDPSLLRSLGHQAELSGRYQQAIWLYTKATRYGDPEALESLVELRERAGDIAGAQAMLQEAADCGHPGALQKLAMLRERTGDIAGAEVLAVQAADCGRPSALVALAQLREQAGDAAGAEVLLQQAVDRGVRGALVALAQLREQAGDASGAKALLQQAVDEGVRGALDSLILLLERAGDTTGARALIQQVTDRSDPSEYGELAFAREQVGDTTGADAMALQAADHGLFGVAQGLAMKRSRTNDIAGAEALMQQLADRGHPNALRELAVLRRIVGDIAGAEALMRQAADRGVRGALVELARLRKLNGDIAGAEALLRQAADHGHFGALLELAILRWSAGDIADAERVLQEAADRGDPTGLQTLIEWRREDGDRASSDRMRRFGLTASGEIATTLDFDL</sequence>
<dbReference type="PANTHER" id="PTHR44917">
    <property type="entry name" value="PROTEIN HIGH CHLOROPHYLL FLUORESCENT 107"/>
    <property type="match status" value="1"/>
</dbReference>
<name>A0A246RJ21_9ACTN</name>
<protein>
    <submittedName>
        <fullName evidence="1">Uncharacterized protein</fullName>
    </submittedName>
</protein>